<organism evidence="1 2">
    <name type="scientific">Citricoccus zhacaiensis</name>
    <dbReference type="NCBI Taxonomy" id="489142"/>
    <lineage>
        <taxon>Bacteria</taxon>
        <taxon>Bacillati</taxon>
        <taxon>Actinomycetota</taxon>
        <taxon>Actinomycetes</taxon>
        <taxon>Micrococcales</taxon>
        <taxon>Micrococcaceae</taxon>
        <taxon>Citricoccus</taxon>
    </lineage>
</organism>
<name>A0ABQ2LZU1_9MICC</name>
<dbReference type="Proteomes" id="UP000642509">
    <property type="component" value="Unassembled WGS sequence"/>
</dbReference>
<evidence type="ECO:0000313" key="1">
    <source>
        <dbReference type="EMBL" id="GGO45419.1"/>
    </source>
</evidence>
<sequence length="274" mass="30100">MPTEGYVVCYICDDLSMYIVPLKYPGTRLELEPRELGRDVDSLLRNLSSGIAEAAIALGWFETERQRPTDLQAEWEQSMEFRRKANQTVRELNGGDLAARDWDAERAEADEIALRLSAESGVLPSAYRHQITFIHARTYLYSLDSIAKSLGTLSTMPGMPAGVTTALADWEAAFPSVKAIRDSAHHMEDRARSLGRKGKPLELKPIDNGAVYAPGGGVLILNSLNGSRFGTTTASGDFEEVDVTPMSLESARHVVQATIDAFTWRGPSRLEPTA</sequence>
<dbReference type="EMBL" id="BMLQ01000004">
    <property type="protein sequence ID" value="GGO45419.1"/>
    <property type="molecule type" value="Genomic_DNA"/>
</dbReference>
<comment type="caution">
    <text evidence="1">The sequence shown here is derived from an EMBL/GenBank/DDBJ whole genome shotgun (WGS) entry which is preliminary data.</text>
</comment>
<evidence type="ECO:0000313" key="2">
    <source>
        <dbReference type="Proteomes" id="UP000642509"/>
    </source>
</evidence>
<proteinExistence type="predicted"/>
<dbReference type="RefSeq" id="WP_188805826.1">
    <property type="nucleotide sequence ID" value="NZ_BAAAOU010000005.1"/>
</dbReference>
<gene>
    <name evidence="1" type="ORF">GCM10010977_18130</name>
</gene>
<protein>
    <submittedName>
        <fullName evidence="1">Uncharacterized protein</fullName>
    </submittedName>
</protein>
<accession>A0ABQ2LZU1</accession>
<keyword evidence="2" id="KW-1185">Reference proteome</keyword>
<reference evidence="2" key="1">
    <citation type="journal article" date="2019" name="Int. J. Syst. Evol. Microbiol.">
        <title>The Global Catalogue of Microorganisms (GCM) 10K type strain sequencing project: providing services to taxonomists for standard genome sequencing and annotation.</title>
        <authorList>
            <consortium name="The Broad Institute Genomics Platform"/>
            <consortium name="The Broad Institute Genome Sequencing Center for Infectious Disease"/>
            <person name="Wu L."/>
            <person name="Ma J."/>
        </authorList>
    </citation>
    <scope>NUCLEOTIDE SEQUENCE [LARGE SCALE GENOMIC DNA]</scope>
    <source>
        <strain evidence="2">CGMCC 1.7064</strain>
    </source>
</reference>